<reference evidence="6" key="1">
    <citation type="journal article" date="2023" name="Plant J.">
        <title>The genome of the king protea, Protea cynaroides.</title>
        <authorList>
            <person name="Chang J."/>
            <person name="Duong T.A."/>
            <person name="Schoeman C."/>
            <person name="Ma X."/>
            <person name="Roodt D."/>
            <person name="Barker N."/>
            <person name="Li Z."/>
            <person name="Van de Peer Y."/>
            <person name="Mizrachi E."/>
        </authorList>
    </citation>
    <scope>NUCLEOTIDE SEQUENCE</scope>
    <source>
        <tissue evidence="6">Young leaves</tissue>
    </source>
</reference>
<evidence type="ECO:0000256" key="5">
    <source>
        <dbReference type="SAM" id="Phobius"/>
    </source>
</evidence>
<keyword evidence="7" id="KW-1185">Reference proteome</keyword>
<evidence type="ECO:0000313" key="7">
    <source>
        <dbReference type="Proteomes" id="UP001141806"/>
    </source>
</evidence>
<dbReference type="Proteomes" id="UP001141806">
    <property type="component" value="Unassembled WGS sequence"/>
</dbReference>
<gene>
    <name evidence="6" type="ORF">NE237_029577</name>
</gene>
<feature type="transmembrane region" description="Helical" evidence="5">
    <location>
        <begin position="33"/>
        <end position="51"/>
    </location>
</feature>
<evidence type="ECO:0000256" key="3">
    <source>
        <dbReference type="ARBA" id="ARBA00022989"/>
    </source>
</evidence>
<dbReference type="GO" id="GO:0000139">
    <property type="term" value="C:Golgi membrane"/>
    <property type="evidence" value="ECO:0007669"/>
    <property type="project" value="UniProtKB-SubCell"/>
</dbReference>
<keyword evidence="2 5" id="KW-0812">Transmembrane</keyword>
<dbReference type="EMBL" id="JAMYWD010000012">
    <property type="protein sequence ID" value="KAJ4952745.1"/>
    <property type="molecule type" value="Genomic_DNA"/>
</dbReference>
<comment type="subcellular location">
    <subcellularLocation>
        <location evidence="1">Golgi apparatus membrane</location>
        <topology evidence="1">Single-pass membrane protein</topology>
    </subcellularLocation>
</comment>
<accession>A0A9Q0JW71</accession>
<evidence type="ECO:0000256" key="2">
    <source>
        <dbReference type="ARBA" id="ARBA00022692"/>
    </source>
</evidence>
<dbReference type="InterPro" id="IPR006514">
    <property type="entry name" value="IRX15/GXM/AGM"/>
</dbReference>
<dbReference type="AlphaFoldDB" id="A0A9Q0JW71"/>
<dbReference type="PANTHER" id="PTHR31444">
    <property type="entry name" value="OS11G0490100 PROTEIN"/>
    <property type="match status" value="1"/>
</dbReference>
<dbReference type="OrthoDB" id="1896682at2759"/>
<evidence type="ECO:0000313" key="6">
    <source>
        <dbReference type="EMBL" id="KAJ4952745.1"/>
    </source>
</evidence>
<evidence type="ECO:0008006" key="8">
    <source>
        <dbReference type="Google" id="ProtNLM"/>
    </source>
</evidence>
<name>A0A9Q0JW71_9MAGN</name>
<keyword evidence="4 5" id="KW-0472">Membrane</keyword>
<dbReference type="NCBIfam" id="TIGR01627">
    <property type="entry name" value="A_thal_3515"/>
    <property type="match status" value="1"/>
</dbReference>
<organism evidence="6 7">
    <name type="scientific">Protea cynaroides</name>
    <dbReference type="NCBI Taxonomy" id="273540"/>
    <lineage>
        <taxon>Eukaryota</taxon>
        <taxon>Viridiplantae</taxon>
        <taxon>Streptophyta</taxon>
        <taxon>Embryophyta</taxon>
        <taxon>Tracheophyta</taxon>
        <taxon>Spermatophyta</taxon>
        <taxon>Magnoliopsida</taxon>
        <taxon>Proteales</taxon>
        <taxon>Proteaceae</taxon>
        <taxon>Protea</taxon>
    </lineage>
</organism>
<comment type="caution">
    <text evidence="6">The sequence shown here is derived from an EMBL/GenBank/DDBJ whole genome shotgun (WGS) entry which is preliminary data.</text>
</comment>
<proteinExistence type="predicted"/>
<protein>
    <recommendedName>
        <fullName evidence="8">Polysaccharide biosynthesis domain-containing protein</fullName>
    </recommendedName>
</protein>
<evidence type="ECO:0000256" key="1">
    <source>
        <dbReference type="ARBA" id="ARBA00004194"/>
    </source>
</evidence>
<sequence>MDGTSNPNPNWKISLGNQFKQFAKMRSATQLPIQVKFLIFGFFLAFLLLMFRASFLSFQNYPSYPIAETKSVATFDKIPSPLIQALIHYSTSNVTPQQTFKEISVSARILDQKSPCNFLVFGLGHDSLLWSSLNYGGRTVFLDEDESWIKLIKQKFPNLEAYHVVYDTKVRDSENLFKIGKEKECTVVTDAENSKCQLMLKALPQEVYEVEWDVIMVDAPTGYRDDAPGRMGAIYTAGMLARNRKEGETDVFVHDVNREVEDKFSMTFLCKGYMKEQEGLIRHFTIPSHIASPGRPFCPSSI</sequence>
<dbReference type="GO" id="GO:0045492">
    <property type="term" value="P:xylan biosynthetic process"/>
    <property type="evidence" value="ECO:0007669"/>
    <property type="project" value="InterPro"/>
</dbReference>
<dbReference type="Pfam" id="PF21729">
    <property type="entry name" value="IRX15_IRX15L_GXM"/>
    <property type="match status" value="1"/>
</dbReference>
<keyword evidence="3 5" id="KW-1133">Transmembrane helix</keyword>
<evidence type="ECO:0000256" key="4">
    <source>
        <dbReference type="ARBA" id="ARBA00023136"/>
    </source>
</evidence>